<dbReference type="EMBL" id="UINC01000334">
    <property type="protein sequence ID" value="SUZ53544.1"/>
    <property type="molecule type" value="Genomic_DNA"/>
</dbReference>
<name>A0A381NHG6_9ZZZZ</name>
<evidence type="ECO:0000259" key="1">
    <source>
        <dbReference type="PROSITE" id="PS51677"/>
    </source>
</evidence>
<dbReference type="SUPFAM" id="SSF88713">
    <property type="entry name" value="Glycoside hydrolase/deacetylase"/>
    <property type="match status" value="1"/>
</dbReference>
<dbReference type="CDD" id="cd10938">
    <property type="entry name" value="CE4_HpPgdA_like"/>
    <property type="match status" value="1"/>
</dbReference>
<organism evidence="2">
    <name type="scientific">marine metagenome</name>
    <dbReference type="NCBI Taxonomy" id="408172"/>
    <lineage>
        <taxon>unclassified sequences</taxon>
        <taxon>metagenomes</taxon>
        <taxon>ecological metagenomes</taxon>
    </lineage>
</organism>
<dbReference type="InterPro" id="IPR037950">
    <property type="entry name" value="PgdA-like"/>
</dbReference>
<dbReference type="PANTHER" id="PTHR47561">
    <property type="entry name" value="POLYSACCHARIDE DEACETYLASE FAMILY PROTEIN (AFU_ORTHOLOGUE AFUA_6G05030)"/>
    <property type="match status" value="1"/>
</dbReference>
<dbReference type="InterPro" id="IPR002509">
    <property type="entry name" value="NODB_dom"/>
</dbReference>
<accession>A0A381NHG6</accession>
<dbReference type="PROSITE" id="PS51677">
    <property type="entry name" value="NODB"/>
    <property type="match status" value="1"/>
</dbReference>
<dbReference type="AlphaFoldDB" id="A0A381NHG6"/>
<protein>
    <recommendedName>
        <fullName evidence="1">NodB homology domain-containing protein</fullName>
    </recommendedName>
</protein>
<dbReference type="PANTHER" id="PTHR47561:SF1">
    <property type="entry name" value="POLYSACCHARIDE DEACETYLASE FAMILY PROTEIN (AFU_ORTHOLOGUE AFUA_6G05030)"/>
    <property type="match status" value="1"/>
</dbReference>
<dbReference type="InterPro" id="IPR011330">
    <property type="entry name" value="Glyco_hydro/deAcase_b/a-brl"/>
</dbReference>
<dbReference type="GO" id="GO:0016810">
    <property type="term" value="F:hydrolase activity, acting on carbon-nitrogen (but not peptide) bonds"/>
    <property type="evidence" value="ECO:0007669"/>
    <property type="project" value="InterPro"/>
</dbReference>
<evidence type="ECO:0000313" key="2">
    <source>
        <dbReference type="EMBL" id="SUZ53544.1"/>
    </source>
</evidence>
<dbReference type="GO" id="GO:0005975">
    <property type="term" value="P:carbohydrate metabolic process"/>
    <property type="evidence" value="ECO:0007669"/>
    <property type="project" value="InterPro"/>
</dbReference>
<dbReference type="Gene3D" id="3.20.20.370">
    <property type="entry name" value="Glycoside hydrolase/deacetylase"/>
    <property type="match status" value="1"/>
</dbReference>
<sequence length="271" mass="30503">MSGIWPGETQCVVLLGFDVDGVSSWLNRDPAYKDHPSLMSMAEYGPSVATPRILDMLDAHSIPSSFYVPGYVAETHEDMVLEIARRGHEVAHHGYMHEPPSTLTREKEIEVIESGIRILSGITGEKPLGYRSPSWELSEHSLEILTDHGFTYDSSLMGDDAPYIVDSPANGKTIVELPIHWLLDDAPNFVYAPVANRLGPMRNPDEVYGTWAAEFEGLYRYGRAFTLTMHPQYIGRPGRLLMLERLIAHIKSFPNVEFMRAIDVAKMWQKS</sequence>
<feature type="domain" description="NodB homology" evidence="1">
    <location>
        <begin position="36"/>
        <end position="259"/>
    </location>
</feature>
<reference evidence="2" key="1">
    <citation type="submission" date="2018-05" db="EMBL/GenBank/DDBJ databases">
        <authorList>
            <person name="Lanie J.A."/>
            <person name="Ng W.-L."/>
            <person name="Kazmierczak K.M."/>
            <person name="Andrzejewski T.M."/>
            <person name="Davidsen T.M."/>
            <person name="Wayne K.J."/>
            <person name="Tettelin H."/>
            <person name="Glass J.I."/>
            <person name="Rusch D."/>
            <person name="Podicherti R."/>
            <person name="Tsui H.-C.T."/>
            <person name="Winkler M.E."/>
        </authorList>
    </citation>
    <scope>NUCLEOTIDE SEQUENCE</scope>
</reference>
<proteinExistence type="predicted"/>
<dbReference type="Pfam" id="PF01522">
    <property type="entry name" value="Polysacc_deac_1"/>
    <property type="match status" value="1"/>
</dbReference>
<gene>
    <name evidence="2" type="ORF">METZ01_LOCUS6398</name>
</gene>